<gene>
    <name evidence="1" type="ORF">ACFO3J_00845</name>
</gene>
<protein>
    <submittedName>
        <fullName evidence="1">Spore-associated protein A</fullName>
    </submittedName>
</protein>
<reference evidence="2" key="1">
    <citation type="journal article" date="2019" name="Int. J. Syst. Evol. Microbiol.">
        <title>The Global Catalogue of Microorganisms (GCM) 10K type strain sequencing project: providing services to taxonomists for standard genome sequencing and annotation.</title>
        <authorList>
            <consortium name="The Broad Institute Genomics Platform"/>
            <consortium name="The Broad Institute Genome Sequencing Center for Infectious Disease"/>
            <person name="Wu L."/>
            <person name="Ma J."/>
        </authorList>
    </citation>
    <scope>NUCLEOTIDE SEQUENCE [LARGE SCALE GENOMIC DNA]</scope>
    <source>
        <strain evidence="2">CGMCC 4.7237</strain>
    </source>
</reference>
<organism evidence="1 2">
    <name type="scientific">Streptomyces polygonati</name>
    <dbReference type="NCBI Taxonomy" id="1617087"/>
    <lineage>
        <taxon>Bacteria</taxon>
        <taxon>Bacillati</taxon>
        <taxon>Actinomycetota</taxon>
        <taxon>Actinomycetes</taxon>
        <taxon>Kitasatosporales</taxon>
        <taxon>Streptomycetaceae</taxon>
        <taxon>Streptomyces</taxon>
    </lineage>
</organism>
<evidence type="ECO:0000313" key="1">
    <source>
        <dbReference type="EMBL" id="MFC4030012.1"/>
    </source>
</evidence>
<keyword evidence="2" id="KW-1185">Reference proteome</keyword>
<name>A0ABV8HG22_9ACTN</name>
<proteinExistence type="predicted"/>
<comment type="caution">
    <text evidence="1">The sequence shown here is derived from an EMBL/GenBank/DDBJ whole genome shotgun (WGS) entry which is preliminary data.</text>
</comment>
<sequence length="154" mass="15856">MARTDGKARRISRLGGVAAVATAGVVALGVAAPGASAAPVSRVARASAARAPYNGVCGAGYTVVNFAPVGSVGMAYLTWNASTGYNCVVEIRDTPGDPVLMAVGIAKDEIRDNNDVGYYRSYAGPLYEAGRGMCVNWWGSIGTASFVEWQTNCG</sequence>
<dbReference type="Proteomes" id="UP001595765">
    <property type="component" value="Unassembled WGS sequence"/>
</dbReference>
<evidence type="ECO:0000313" key="2">
    <source>
        <dbReference type="Proteomes" id="UP001595765"/>
    </source>
</evidence>
<dbReference type="RefSeq" id="WP_386424802.1">
    <property type="nucleotide sequence ID" value="NZ_JBHSBB010000001.1"/>
</dbReference>
<accession>A0ABV8HG22</accession>
<dbReference type="EMBL" id="JBHSBB010000001">
    <property type="protein sequence ID" value="MFC4030012.1"/>
    <property type="molecule type" value="Genomic_DNA"/>
</dbReference>